<gene>
    <name evidence="2" type="ORF">KSP40_PGU018553</name>
</gene>
<keyword evidence="3" id="KW-1185">Reference proteome</keyword>
<reference evidence="2 3" key="1">
    <citation type="journal article" date="2022" name="Nat. Plants">
        <title>Genomes of leafy and leafless Platanthera orchids illuminate the evolution of mycoheterotrophy.</title>
        <authorList>
            <person name="Li M.H."/>
            <person name="Liu K.W."/>
            <person name="Li Z."/>
            <person name="Lu H.C."/>
            <person name="Ye Q.L."/>
            <person name="Zhang D."/>
            <person name="Wang J.Y."/>
            <person name="Li Y.F."/>
            <person name="Zhong Z.M."/>
            <person name="Liu X."/>
            <person name="Yu X."/>
            <person name="Liu D.K."/>
            <person name="Tu X.D."/>
            <person name="Liu B."/>
            <person name="Hao Y."/>
            <person name="Liao X.Y."/>
            <person name="Jiang Y.T."/>
            <person name="Sun W.H."/>
            <person name="Chen J."/>
            <person name="Chen Y.Q."/>
            <person name="Ai Y."/>
            <person name="Zhai J.W."/>
            <person name="Wu S.S."/>
            <person name="Zhou Z."/>
            <person name="Hsiao Y.Y."/>
            <person name="Wu W.L."/>
            <person name="Chen Y.Y."/>
            <person name="Lin Y.F."/>
            <person name="Hsu J.L."/>
            <person name="Li C.Y."/>
            <person name="Wang Z.W."/>
            <person name="Zhao X."/>
            <person name="Zhong W.Y."/>
            <person name="Ma X.K."/>
            <person name="Ma L."/>
            <person name="Huang J."/>
            <person name="Chen G.Z."/>
            <person name="Huang M.Z."/>
            <person name="Huang L."/>
            <person name="Peng D.H."/>
            <person name="Luo Y.B."/>
            <person name="Zou S.Q."/>
            <person name="Chen S.P."/>
            <person name="Lan S."/>
            <person name="Tsai W.C."/>
            <person name="Van de Peer Y."/>
            <person name="Liu Z.J."/>
        </authorList>
    </citation>
    <scope>NUCLEOTIDE SEQUENCE [LARGE SCALE GENOMIC DNA]</scope>
    <source>
        <strain evidence="2">Lor288</strain>
    </source>
</reference>
<evidence type="ECO:0000313" key="2">
    <source>
        <dbReference type="EMBL" id="KAK8947898.1"/>
    </source>
</evidence>
<organism evidence="2 3">
    <name type="scientific">Platanthera guangdongensis</name>
    <dbReference type="NCBI Taxonomy" id="2320717"/>
    <lineage>
        <taxon>Eukaryota</taxon>
        <taxon>Viridiplantae</taxon>
        <taxon>Streptophyta</taxon>
        <taxon>Embryophyta</taxon>
        <taxon>Tracheophyta</taxon>
        <taxon>Spermatophyta</taxon>
        <taxon>Magnoliopsida</taxon>
        <taxon>Liliopsida</taxon>
        <taxon>Asparagales</taxon>
        <taxon>Orchidaceae</taxon>
        <taxon>Orchidoideae</taxon>
        <taxon>Orchideae</taxon>
        <taxon>Orchidinae</taxon>
        <taxon>Platanthera</taxon>
    </lineage>
</organism>
<accession>A0ABR2LS40</accession>
<sequence length="164" mass="17260">MDKFFGRRRTDDGDEKPSGDVTYSPDDGDSYGGGGCSEDYSQKASYDTGDGDGYSQKTTDNTGAGEDTNIRHGGGYSQKTSHNAGGEEDYAGEGEDYTKNSTNAAGVYDTGDYTKEGADDESYEKSGSYGGEKDYSGNLEKSGADDDFEKTTKRTGDGGYGGGN</sequence>
<dbReference type="Proteomes" id="UP001412067">
    <property type="component" value="Unassembled WGS sequence"/>
</dbReference>
<feature type="region of interest" description="Disordered" evidence="1">
    <location>
        <begin position="1"/>
        <end position="164"/>
    </location>
</feature>
<evidence type="ECO:0000256" key="1">
    <source>
        <dbReference type="SAM" id="MobiDB-lite"/>
    </source>
</evidence>
<dbReference type="EMBL" id="JBBWWR010000016">
    <property type="protein sequence ID" value="KAK8947898.1"/>
    <property type="molecule type" value="Genomic_DNA"/>
</dbReference>
<protein>
    <recommendedName>
        <fullName evidence="4">Dehydrin</fullName>
    </recommendedName>
</protein>
<evidence type="ECO:0008006" key="4">
    <source>
        <dbReference type="Google" id="ProtNLM"/>
    </source>
</evidence>
<feature type="compositionally biased region" description="Basic and acidic residues" evidence="1">
    <location>
        <begin position="1"/>
        <end position="18"/>
    </location>
</feature>
<proteinExistence type="predicted"/>
<evidence type="ECO:0000313" key="3">
    <source>
        <dbReference type="Proteomes" id="UP001412067"/>
    </source>
</evidence>
<name>A0ABR2LS40_9ASPA</name>
<feature type="compositionally biased region" description="Acidic residues" evidence="1">
    <location>
        <begin position="86"/>
        <end position="95"/>
    </location>
</feature>
<comment type="caution">
    <text evidence="2">The sequence shown here is derived from an EMBL/GenBank/DDBJ whole genome shotgun (WGS) entry which is preliminary data.</text>
</comment>